<dbReference type="Proteomes" id="UP001152747">
    <property type="component" value="Unassembled WGS sequence"/>
</dbReference>
<sequence length="314" mass="37891">MNQTPNFLQNNERDLMNKPDNLISAPEFADISIWYAIIPTETDHNYPNNINFPIEFIITEKCFTNQEEEEIVEPMIKRAKKSEMQNLSRDDLLERRREQARKNSNNYNDRRKQKREELSEELEKNQIEMETLRRFCENMIENIRNLQYFILNYQPTSQNQGYFDLQHILSLENQIKMIENQKLENCRKIENLENIQKCERNFELHQRKYDIANRNWNLKQGNPNTLGSTKSRAKSEMEHAENKLKLAKIQAEIQIFKEFQTKLEQIKEFCREQFISYVNIKNIKLHEKIQMRTEDFERFEKILAFFGLPDPNPS</sequence>
<keyword evidence="4" id="KW-1185">Reference proteome</keyword>
<gene>
    <name evidence="3" type="ORF">CAMP_LOCUS10323</name>
</gene>
<evidence type="ECO:0000313" key="3">
    <source>
        <dbReference type="EMBL" id="CAI5447686.1"/>
    </source>
</evidence>
<evidence type="ECO:0000313" key="4">
    <source>
        <dbReference type="Proteomes" id="UP001152747"/>
    </source>
</evidence>
<name>A0A9P1N4I7_9PELO</name>
<evidence type="ECO:0000256" key="2">
    <source>
        <dbReference type="SAM" id="MobiDB-lite"/>
    </source>
</evidence>
<protein>
    <submittedName>
        <fullName evidence="3">Uncharacterized protein</fullName>
    </submittedName>
</protein>
<reference evidence="3" key="1">
    <citation type="submission" date="2022-11" db="EMBL/GenBank/DDBJ databases">
        <authorList>
            <person name="Kikuchi T."/>
        </authorList>
    </citation>
    <scope>NUCLEOTIDE SEQUENCE</scope>
    <source>
        <strain evidence="3">PS1010</strain>
    </source>
</reference>
<comment type="caution">
    <text evidence="3">The sequence shown here is derived from an EMBL/GenBank/DDBJ whole genome shotgun (WGS) entry which is preliminary data.</text>
</comment>
<accession>A0A9P1N4I7</accession>
<feature type="coiled-coil region" evidence="1">
    <location>
        <begin position="195"/>
        <end position="250"/>
    </location>
</feature>
<dbReference type="AlphaFoldDB" id="A0A9P1N4I7"/>
<feature type="compositionally biased region" description="Basic and acidic residues" evidence="2">
    <location>
        <begin position="108"/>
        <end position="122"/>
    </location>
</feature>
<keyword evidence="1" id="KW-0175">Coiled coil</keyword>
<organism evidence="3 4">
    <name type="scientific">Caenorhabditis angaria</name>
    <dbReference type="NCBI Taxonomy" id="860376"/>
    <lineage>
        <taxon>Eukaryota</taxon>
        <taxon>Metazoa</taxon>
        <taxon>Ecdysozoa</taxon>
        <taxon>Nematoda</taxon>
        <taxon>Chromadorea</taxon>
        <taxon>Rhabditida</taxon>
        <taxon>Rhabditina</taxon>
        <taxon>Rhabditomorpha</taxon>
        <taxon>Rhabditoidea</taxon>
        <taxon>Rhabditidae</taxon>
        <taxon>Peloderinae</taxon>
        <taxon>Caenorhabditis</taxon>
    </lineage>
</organism>
<feature type="region of interest" description="Disordered" evidence="2">
    <location>
        <begin position="97"/>
        <end position="122"/>
    </location>
</feature>
<proteinExistence type="predicted"/>
<evidence type="ECO:0000256" key="1">
    <source>
        <dbReference type="SAM" id="Coils"/>
    </source>
</evidence>
<dbReference type="EMBL" id="CANHGI010000004">
    <property type="protein sequence ID" value="CAI5447686.1"/>
    <property type="molecule type" value="Genomic_DNA"/>
</dbReference>